<evidence type="ECO:0000313" key="12">
    <source>
        <dbReference type="EMBL" id="KAL3108504.1"/>
    </source>
</evidence>
<dbReference type="Proteomes" id="UP001620626">
    <property type="component" value="Unassembled WGS sequence"/>
</dbReference>
<dbReference type="EMBL" id="JBICBT010000590">
    <property type="protein sequence ID" value="KAL3108504.1"/>
    <property type="molecule type" value="Genomic_DNA"/>
</dbReference>
<keyword evidence="4 10" id="KW-0547">Nucleotide-binding</keyword>
<reference evidence="12 13" key="1">
    <citation type="submission" date="2024-10" db="EMBL/GenBank/DDBJ databases">
        <authorList>
            <person name="Kim D."/>
        </authorList>
    </citation>
    <scope>NUCLEOTIDE SEQUENCE [LARGE SCALE GENOMIC DNA]</scope>
    <source>
        <strain evidence="12">BH-2024</strain>
    </source>
</reference>
<dbReference type="GO" id="GO:0016020">
    <property type="term" value="C:membrane"/>
    <property type="evidence" value="ECO:0007669"/>
    <property type="project" value="UniProtKB-SubCell"/>
</dbReference>
<dbReference type="PROSITE" id="PS51459">
    <property type="entry name" value="FIDO"/>
    <property type="match status" value="1"/>
</dbReference>
<comment type="caution">
    <text evidence="12">The sequence shown here is derived from an EMBL/GenBank/DDBJ whole genome shotgun (WGS) entry which is preliminary data.</text>
</comment>
<evidence type="ECO:0000256" key="2">
    <source>
        <dbReference type="ARBA" id="ARBA00022692"/>
    </source>
</evidence>
<proteinExistence type="predicted"/>
<comment type="subcellular location">
    <subcellularLocation>
        <location evidence="1">Membrane</location>
        <topology evidence="1">Single-pass membrane protein</topology>
    </subcellularLocation>
</comment>
<evidence type="ECO:0000259" key="11">
    <source>
        <dbReference type="PROSITE" id="PS51459"/>
    </source>
</evidence>
<keyword evidence="13" id="KW-1185">Reference proteome</keyword>
<keyword evidence="7" id="KW-1133">Transmembrane helix</keyword>
<feature type="binding site" evidence="10">
    <location>
        <begin position="132"/>
        <end position="139"/>
    </location>
    <ligand>
        <name>ATP</name>
        <dbReference type="ChEBI" id="CHEBI:30616"/>
    </ligand>
</feature>
<dbReference type="GO" id="GO:0005524">
    <property type="term" value="F:ATP binding"/>
    <property type="evidence" value="ECO:0007669"/>
    <property type="project" value="UniProtKB-KW"/>
</dbReference>
<evidence type="ECO:0000256" key="7">
    <source>
        <dbReference type="ARBA" id="ARBA00022989"/>
    </source>
</evidence>
<evidence type="ECO:0000313" key="13">
    <source>
        <dbReference type="Proteomes" id="UP001620626"/>
    </source>
</evidence>
<evidence type="ECO:0000256" key="8">
    <source>
        <dbReference type="ARBA" id="ARBA00023136"/>
    </source>
</evidence>
<keyword evidence="8" id="KW-0472">Membrane</keyword>
<evidence type="ECO:0000256" key="4">
    <source>
        <dbReference type="ARBA" id="ARBA00022741"/>
    </source>
</evidence>
<keyword evidence="6 10" id="KW-0067">ATP-binding</keyword>
<keyword evidence="3" id="KW-0677">Repeat</keyword>
<dbReference type="Pfam" id="PF02661">
    <property type="entry name" value="Fic"/>
    <property type="match status" value="1"/>
</dbReference>
<feature type="active site" evidence="9">
    <location>
        <position position="128"/>
    </location>
</feature>
<evidence type="ECO:0000256" key="10">
    <source>
        <dbReference type="PIRSR" id="PIRSR640198-2"/>
    </source>
</evidence>
<name>A0ABD2L1V5_9BILA</name>
<dbReference type="InterPro" id="IPR040198">
    <property type="entry name" value="Fido_containing"/>
</dbReference>
<evidence type="ECO:0000256" key="3">
    <source>
        <dbReference type="ARBA" id="ARBA00022737"/>
    </source>
</evidence>
<gene>
    <name evidence="12" type="ORF">niasHT_015426</name>
</gene>
<accession>A0ABD2L1V5</accession>
<dbReference type="InterPro" id="IPR003812">
    <property type="entry name" value="Fido"/>
</dbReference>
<evidence type="ECO:0000256" key="9">
    <source>
        <dbReference type="PIRSR" id="PIRSR640198-1"/>
    </source>
</evidence>
<evidence type="ECO:0000256" key="5">
    <source>
        <dbReference type="ARBA" id="ARBA00022803"/>
    </source>
</evidence>
<dbReference type="Gene3D" id="1.10.3290.10">
    <property type="entry name" value="Fido-like domain"/>
    <property type="match status" value="1"/>
</dbReference>
<protein>
    <recommendedName>
        <fullName evidence="11">Fido domain-containing protein</fullName>
    </recommendedName>
</protein>
<dbReference type="PANTHER" id="PTHR13504:SF34">
    <property type="entry name" value="PROTEIN ADENYLYLTRANSFERASE FICD"/>
    <property type="match status" value="1"/>
</dbReference>
<keyword evidence="5" id="KW-0802">TPR repeat</keyword>
<keyword evidence="2" id="KW-0812">Transmembrane</keyword>
<feature type="domain" description="Fido" evidence="11">
    <location>
        <begin position="49"/>
        <end position="183"/>
    </location>
</feature>
<dbReference type="SUPFAM" id="SSF140931">
    <property type="entry name" value="Fic-like"/>
    <property type="match status" value="1"/>
</dbReference>
<evidence type="ECO:0000256" key="1">
    <source>
        <dbReference type="ARBA" id="ARBA00004167"/>
    </source>
</evidence>
<dbReference type="InterPro" id="IPR036597">
    <property type="entry name" value="Fido-like_dom_sf"/>
</dbReference>
<evidence type="ECO:0000256" key="6">
    <source>
        <dbReference type="ARBA" id="ARBA00022840"/>
    </source>
</evidence>
<dbReference type="PANTHER" id="PTHR13504">
    <property type="entry name" value="FIDO DOMAIN-CONTAINING PROTEIN DDB_G0283145"/>
    <property type="match status" value="1"/>
</dbReference>
<sequence>MDNPEKLKRLAQRERDLTTNMRRWPSVNFRDDATYFYVFDLPELNGPVLTEESLRTINRVALSIQNPQAGGHIRNYGGMAVGNVRLMDASEVPEAMRNFLRNLNEAHQRRMDPVWMAVQAHHRLVQIHPFMDGNGRSARLLMNFILRREGLSTVLLEELWRPEYMSALSHRLVCPAVDQRYKRKWHFTRVESRANTTKRKLEEEEGMSNCSESMLKQADEEQRDVTSISTTIRLNKCLV</sequence>
<dbReference type="AlphaFoldDB" id="A0ABD2L1V5"/>
<organism evidence="12 13">
    <name type="scientific">Heterodera trifolii</name>
    <dbReference type="NCBI Taxonomy" id="157864"/>
    <lineage>
        <taxon>Eukaryota</taxon>
        <taxon>Metazoa</taxon>
        <taxon>Ecdysozoa</taxon>
        <taxon>Nematoda</taxon>
        <taxon>Chromadorea</taxon>
        <taxon>Rhabditida</taxon>
        <taxon>Tylenchina</taxon>
        <taxon>Tylenchomorpha</taxon>
        <taxon>Tylenchoidea</taxon>
        <taxon>Heteroderidae</taxon>
        <taxon>Heteroderinae</taxon>
        <taxon>Heterodera</taxon>
    </lineage>
</organism>